<evidence type="ECO:0000259" key="2">
    <source>
        <dbReference type="PROSITE" id="PS51819"/>
    </source>
</evidence>
<feature type="compositionally biased region" description="Low complexity" evidence="1">
    <location>
        <begin position="146"/>
        <end position="166"/>
    </location>
</feature>
<feature type="compositionally biased region" description="Basic and acidic residues" evidence="1">
    <location>
        <begin position="558"/>
        <end position="580"/>
    </location>
</feature>
<dbReference type="InterPro" id="IPR037523">
    <property type="entry name" value="VOC_core"/>
</dbReference>
<dbReference type="Proteomes" id="UP000799421">
    <property type="component" value="Unassembled WGS sequence"/>
</dbReference>
<sequence length="750" mass="81297">MPLSHLGIVVSHIPTATSFYLAALQPLGYHYIGQSGQAVGLGVDKADFFLHQDPKSHAVSPTHVAFDARDCASVRKCYTAALNAGAYPSQAPGRRNGDFSVFAAAVEDPDGNVIEFVCKPSTPSDTMMESQALYERPSASSRTLGSVESVPSTSASTSAPPNNSSGFPGQAVLGTILGAAAGATLAWAVTKAEHDNAKAEASFARSVQAPHSPKTIEPPASRVPDSYLPGGHRNFSVTESMPSRRNGPCSITRRIHTVESIEPDASETTRARSQRAPTRLRSQNMEAIEYPRSKIQSAYIASAKSRSPEIEYVSRTRDAFANTKAITYHPVSDAHSSCTAESSEKHTSNVERKTISSSQPNRAIERPRDLGSAPKTNTRAHLSFEPLKSKSIGGIAYTPSVGHSAHYKSHVSGPIIYSISERQANNNAEYVPRRLEGPTSQSSKVRDLSAAHNASERGDAGEQVSERSKSVAYHSTHENGYRPHRQIKEKARSTTSHRSDPRAKDLAKSAVSIYRITANDAVEPRDADTSQPTVDTKSTKYRRTGRLVDGQSATSCRSDYRSIREGNSVGDRKSSVHQRSESATSPRSDYYSVREGGLQESVRGQPKSASSRRSDRHSVAEDLPDLKRRDSGISVHSHRSHRSYRTAEGSRASTVKPGRLSTTHHNFVGKHTTARSHLSAAQVPLPGSDDEKDDGMTVLPEDSISCVDFDNPSWRRRKTETGSRRHGSVMSTPLAPKERSGRGRSHATYA</sequence>
<dbReference type="PROSITE" id="PS51819">
    <property type="entry name" value="VOC"/>
    <property type="match status" value="1"/>
</dbReference>
<dbReference type="OrthoDB" id="10249419at2759"/>
<dbReference type="InterPro" id="IPR029068">
    <property type="entry name" value="Glyas_Bleomycin-R_OHBP_Dase"/>
</dbReference>
<evidence type="ECO:0000313" key="4">
    <source>
        <dbReference type="Proteomes" id="UP000799421"/>
    </source>
</evidence>
<dbReference type="AlphaFoldDB" id="A0A6A7BSW6"/>
<protein>
    <recommendedName>
        <fullName evidence="2">VOC domain-containing protein</fullName>
    </recommendedName>
</protein>
<feature type="region of interest" description="Disordered" evidence="1">
    <location>
        <begin position="202"/>
        <end position="227"/>
    </location>
</feature>
<reference evidence="3" key="1">
    <citation type="journal article" date="2020" name="Stud. Mycol.">
        <title>101 Dothideomycetes genomes: a test case for predicting lifestyles and emergence of pathogens.</title>
        <authorList>
            <person name="Haridas S."/>
            <person name="Albert R."/>
            <person name="Binder M."/>
            <person name="Bloem J."/>
            <person name="Labutti K."/>
            <person name="Salamov A."/>
            <person name="Andreopoulos B."/>
            <person name="Baker S."/>
            <person name="Barry K."/>
            <person name="Bills G."/>
            <person name="Bluhm B."/>
            <person name="Cannon C."/>
            <person name="Castanera R."/>
            <person name="Culley D."/>
            <person name="Daum C."/>
            <person name="Ezra D."/>
            <person name="Gonzalez J."/>
            <person name="Henrissat B."/>
            <person name="Kuo A."/>
            <person name="Liang C."/>
            <person name="Lipzen A."/>
            <person name="Lutzoni F."/>
            <person name="Magnuson J."/>
            <person name="Mondo S."/>
            <person name="Nolan M."/>
            <person name="Ohm R."/>
            <person name="Pangilinan J."/>
            <person name="Park H.-J."/>
            <person name="Ramirez L."/>
            <person name="Alfaro M."/>
            <person name="Sun H."/>
            <person name="Tritt A."/>
            <person name="Yoshinaga Y."/>
            <person name="Zwiers L.-H."/>
            <person name="Turgeon B."/>
            <person name="Goodwin S."/>
            <person name="Spatafora J."/>
            <person name="Crous P."/>
            <person name="Grigoriev I."/>
        </authorList>
    </citation>
    <scope>NUCLEOTIDE SEQUENCE</scope>
    <source>
        <strain evidence="3">CBS 480.64</strain>
    </source>
</reference>
<feature type="region of interest" description="Disordered" evidence="1">
    <location>
        <begin position="127"/>
        <end position="166"/>
    </location>
</feature>
<organism evidence="3 4">
    <name type="scientific">Piedraia hortae CBS 480.64</name>
    <dbReference type="NCBI Taxonomy" id="1314780"/>
    <lineage>
        <taxon>Eukaryota</taxon>
        <taxon>Fungi</taxon>
        <taxon>Dikarya</taxon>
        <taxon>Ascomycota</taxon>
        <taxon>Pezizomycotina</taxon>
        <taxon>Dothideomycetes</taxon>
        <taxon>Dothideomycetidae</taxon>
        <taxon>Capnodiales</taxon>
        <taxon>Piedraiaceae</taxon>
        <taxon>Piedraia</taxon>
    </lineage>
</organism>
<feature type="compositionally biased region" description="Basic and acidic residues" evidence="1">
    <location>
        <begin position="612"/>
        <end position="631"/>
    </location>
</feature>
<feature type="region of interest" description="Disordered" evidence="1">
    <location>
        <begin position="522"/>
        <end position="750"/>
    </location>
</feature>
<evidence type="ECO:0000256" key="1">
    <source>
        <dbReference type="SAM" id="MobiDB-lite"/>
    </source>
</evidence>
<dbReference type="Pfam" id="PF00903">
    <property type="entry name" value="Glyoxalase"/>
    <property type="match status" value="1"/>
</dbReference>
<accession>A0A6A7BSW6</accession>
<dbReference type="SUPFAM" id="SSF54593">
    <property type="entry name" value="Glyoxalase/Bleomycin resistance protein/Dihydroxybiphenyl dioxygenase"/>
    <property type="match status" value="1"/>
</dbReference>
<feature type="compositionally biased region" description="Basic and acidic residues" evidence="1">
    <location>
        <begin position="342"/>
        <end position="354"/>
    </location>
</feature>
<feature type="region of interest" description="Disordered" evidence="1">
    <location>
        <begin position="434"/>
        <end position="507"/>
    </location>
</feature>
<name>A0A6A7BSW6_9PEZI</name>
<dbReference type="PANTHER" id="PTHR35006">
    <property type="entry name" value="GLYOXALASE FAMILY PROTEIN (AFU_ORTHOLOGUE AFUA_5G14830)"/>
    <property type="match status" value="1"/>
</dbReference>
<feature type="compositionally biased region" description="Basic and acidic residues" evidence="1">
    <location>
        <begin position="444"/>
        <end position="507"/>
    </location>
</feature>
<gene>
    <name evidence="3" type="ORF">K470DRAFT_266552</name>
</gene>
<feature type="domain" description="VOC" evidence="2">
    <location>
        <begin position="2"/>
        <end position="119"/>
    </location>
</feature>
<dbReference type="PANTHER" id="PTHR35006:SF3">
    <property type="entry name" value="GLYOXALASE FAMILY PROTEIN (AFU_ORTHOLOGUE AFUA_3G06020)"/>
    <property type="match status" value="1"/>
</dbReference>
<dbReference type="Gene3D" id="3.10.180.10">
    <property type="entry name" value="2,3-Dihydroxybiphenyl 1,2-Dioxygenase, domain 1"/>
    <property type="match status" value="1"/>
</dbReference>
<dbReference type="EMBL" id="MU006027">
    <property type="protein sequence ID" value="KAF2857805.1"/>
    <property type="molecule type" value="Genomic_DNA"/>
</dbReference>
<dbReference type="InterPro" id="IPR004360">
    <property type="entry name" value="Glyas_Fos-R_dOase_dom"/>
</dbReference>
<evidence type="ECO:0000313" key="3">
    <source>
        <dbReference type="EMBL" id="KAF2857805.1"/>
    </source>
</evidence>
<proteinExistence type="predicted"/>
<keyword evidence="4" id="KW-1185">Reference proteome</keyword>
<feature type="region of interest" description="Disordered" evidence="1">
    <location>
        <begin position="337"/>
        <end position="385"/>
    </location>
</feature>